<gene>
    <name evidence="8" type="ORF">OSB04_014413</name>
</gene>
<keyword evidence="2" id="KW-0752">Steroid biosynthesis</keyword>
<dbReference type="GO" id="GO:0032259">
    <property type="term" value="P:methylation"/>
    <property type="evidence" value="ECO:0007669"/>
    <property type="project" value="UniProtKB-KW"/>
</dbReference>
<dbReference type="PANTHER" id="PTHR44742:SF2">
    <property type="entry name" value="24-METHYLENESTEROL C-METHYLTRANSFERASE 2"/>
    <property type="match status" value="1"/>
</dbReference>
<keyword evidence="9" id="KW-1185">Reference proteome</keyword>
<dbReference type="InterPro" id="IPR013705">
    <property type="entry name" value="Sterol_MeTrfase_C"/>
</dbReference>
<dbReference type="AlphaFoldDB" id="A0AA38T4T1"/>
<dbReference type="Pfam" id="PF08498">
    <property type="entry name" value="Sterol_MT_C"/>
    <property type="match status" value="2"/>
</dbReference>
<dbReference type="SUPFAM" id="SSF53335">
    <property type="entry name" value="S-adenosyl-L-methionine-dependent methyltransferases"/>
    <property type="match status" value="2"/>
</dbReference>
<comment type="caution">
    <text evidence="8">The sequence shown here is derived from an EMBL/GenBank/DDBJ whole genome shotgun (WGS) entry which is preliminary data.</text>
</comment>
<evidence type="ECO:0000256" key="6">
    <source>
        <dbReference type="PROSITE-ProRule" id="PRU01022"/>
    </source>
</evidence>
<evidence type="ECO:0000256" key="4">
    <source>
        <dbReference type="ARBA" id="ARBA00023166"/>
    </source>
</evidence>
<keyword evidence="5" id="KW-0753">Steroid metabolism</keyword>
<dbReference type="PROSITE" id="PS51685">
    <property type="entry name" value="SAM_MT_ERG6_SMT"/>
    <property type="match status" value="2"/>
</dbReference>
<keyword evidence="6" id="KW-0489">Methyltransferase</keyword>
<organism evidence="8 9">
    <name type="scientific">Centaurea solstitialis</name>
    <name type="common">yellow star-thistle</name>
    <dbReference type="NCBI Taxonomy" id="347529"/>
    <lineage>
        <taxon>Eukaryota</taxon>
        <taxon>Viridiplantae</taxon>
        <taxon>Streptophyta</taxon>
        <taxon>Embryophyta</taxon>
        <taxon>Tracheophyta</taxon>
        <taxon>Spermatophyta</taxon>
        <taxon>Magnoliopsida</taxon>
        <taxon>eudicotyledons</taxon>
        <taxon>Gunneridae</taxon>
        <taxon>Pentapetalae</taxon>
        <taxon>asterids</taxon>
        <taxon>campanulids</taxon>
        <taxon>Asterales</taxon>
        <taxon>Asteraceae</taxon>
        <taxon>Carduoideae</taxon>
        <taxon>Cardueae</taxon>
        <taxon>Centaureinae</taxon>
        <taxon>Centaurea</taxon>
    </lineage>
</organism>
<evidence type="ECO:0000256" key="3">
    <source>
        <dbReference type="ARBA" id="ARBA00023011"/>
    </source>
</evidence>
<dbReference type="InterPro" id="IPR030384">
    <property type="entry name" value="MeTrfase_SMT"/>
</dbReference>
<dbReference type="Gene3D" id="3.40.50.150">
    <property type="entry name" value="Vaccinia Virus protein VP39"/>
    <property type="match status" value="2"/>
</dbReference>
<evidence type="ECO:0000256" key="5">
    <source>
        <dbReference type="ARBA" id="ARBA00023221"/>
    </source>
</evidence>
<reference evidence="8" key="1">
    <citation type="submission" date="2023-03" db="EMBL/GenBank/DDBJ databases">
        <title>Chromosome-scale reference genome and RAD-based genetic map of yellow starthistle (Centaurea solstitialis) reveal putative structural variation and QTLs associated with invader traits.</title>
        <authorList>
            <person name="Reatini B."/>
            <person name="Cang F.A."/>
            <person name="Jiang Q."/>
            <person name="Mckibben M.T.W."/>
            <person name="Barker M.S."/>
            <person name="Rieseberg L.H."/>
            <person name="Dlugosch K.M."/>
        </authorList>
    </citation>
    <scope>NUCLEOTIDE SEQUENCE</scope>
    <source>
        <strain evidence="8">CAN-66</strain>
        <tissue evidence="8">Leaf</tissue>
    </source>
</reference>
<evidence type="ECO:0000313" key="9">
    <source>
        <dbReference type="Proteomes" id="UP001172457"/>
    </source>
</evidence>
<evidence type="ECO:0000256" key="1">
    <source>
        <dbReference type="ARBA" id="ARBA00022679"/>
    </source>
</evidence>
<protein>
    <recommendedName>
        <fullName evidence="7">SAM-dependent methyltransferase Erg6/SMT-type domain-containing protein</fullName>
    </recommendedName>
</protein>
<dbReference type="EMBL" id="JARYMX010000004">
    <property type="protein sequence ID" value="KAJ9550368.1"/>
    <property type="molecule type" value="Genomic_DNA"/>
</dbReference>
<keyword evidence="6" id="KW-0949">S-adenosyl-L-methionine</keyword>
<proteinExistence type="inferred from homology"/>
<keyword evidence="2" id="KW-0443">Lipid metabolism</keyword>
<keyword evidence="3" id="KW-0756">Sterol biosynthesis</keyword>
<evidence type="ECO:0000256" key="2">
    <source>
        <dbReference type="ARBA" id="ARBA00022955"/>
    </source>
</evidence>
<dbReference type="PANTHER" id="PTHR44742">
    <property type="match status" value="1"/>
</dbReference>
<keyword evidence="2" id="KW-0444">Lipid biosynthesis</keyword>
<keyword evidence="4" id="KW-1207">Sterol metabolism</keyword>
<dbReference type="InterPro" id="IPR029063">
    <property type="entry name" value="SAM-dependent_MTases_sf"/>
</dbReference>
<evidence type="ECO:0000313" key="8">
    <source>
        <dbReference type="EMBL" id="KAJ9550368.1"/>
    </source>
</evidence>
<accession>A0AA38T4T1</accession>
<name>A0AA38T4T1_9ASTR</name>
<sequence length="449" mass="50840">MNQQQNPTIQRQRVVDSIFESLCQTACDGGRRYDVGMIYPCEADKGDKKAVLHGDLLKMPFKENSFHRISTWNLAAGYEPNLVDLYTKFFNLLRPGSMFASYEWVTTESYQGDNPKHVEIINGIKTTLGLPGLRSSNDVSKVAEKVGFEVVEEKGNFVNSLVLEEWLKKKRSGYRRMYKAIKVLEKLGLMPKSTVDDRKMWLKAVEYLIKGSETGIFSPLHMTLCRKPGEPPKIDPRRHTIAAGSGYDVVTIYPCRQADKGDKKVVLKGDLLKMSFKENSFDRSSTWDHTGYEPKLVDLYSKFFKDLLPGSMFFSYEWATTESYQGDNPKHVEIINGIKTTLGLPGLRSSSDVSKVAEKVGFEVVEKGTLVNSLGKPWLERLKEKRSGYRRTYKAMMVLEKLGLVPKSTVDDRKMQLKTVECLIKGGETGIFSPMHMTLCRKPGKPPQA</sequence>
<dbReference type="GO" id="GO:0016126">
    <property type="term" value="P:sterol biosynthetic process"/>
    <property type="evidence" value="ECO:0007669"/>
    <property type="project" value="UniProtKB-KW"/>
</dbReference>
<comment type="similarity">
    <text evidence="6">Belongs to the class I-like SAM-binding methyltransferase superfamily. Erg6/SMT family.</text>
</comment>
<evidence type="ECO:0000259" key="7">
    <source>
        <dbReference type="PROSITE" id="PS51685"/>
    </source>
</evidence>
<dbReference type="Proteomes" id="UP001172457">
    <property type="component" value="Chromosome 4"/>
</dbReference>
<keyword evidence="1 6" id="KW-0808">Transferase</keyword>
<feature type="domain" description="SAM-dependent methyltransferase Erg6/SMT-type" evidence="7">
    <location>
        <begin position="262"/>
        <end position="443"/>
    </location>
</feature>
<feature type="domain" description="SAM-dependent methyltransferase Erg6/SMT-type" evidence="7">
    <location>
        <begin position="80"/>
        <end position="228"/>
    </location>
</feature>
<dbReference type="GO" id="GO:0008168">
    <property type="term" value="F:methyltransferase activity"/>
    <property type="evidence" value="ECO:0007669"/>
    <property type="project" value="UniProtKB-KW"/>
</dbReference>